<dbReference type="eggNOG" id="COG0260">
    <property type="taxonomic scope" value="Bacteria"/>
</dbReference>
<feature type="binding site" evidence="8">
    <location>
        <position position="285"/>
    </location>
    <ligand>
        <name>Mn(2+)</name>
        <dbReference type="ChEBI" id="CHEBI:29035"/>
        <label>2</label>
    </ligand>
</feature>
<gene>
    <name evidence="8" type="primary">pepA</name>
    <name evidence="11" type="ORF">C882_4439</name>
</gene>
<dbReference type="PATRIC" id="fig|1238182.3.peg.2101"/>
<dbReference type="Proteomes" id="UP000009881">
    <property type="component" value="Unassembled WGS sequence"/>
</dbReference>
<comment type="subcellular location">
    <subcellularLocation>
        <location evidence="8">Cytoplasm</location>
    </subcellularLocation>
</comment>
<keyword evidence="8" id="KW-0479">Metal-binding</keyword>
<evidence type="ECO:0000256" key="4">
    <source>
        <dbReference type="ARBA" id="ARBA00022438"/>
    </source>
</evidence>
<name>K9GWW5_9PROT</name>
<feature type="binding site" evidence="8">
    <location>
        <position position="267"/>
    </location>
    <ligand>
        <name>Mn(2+)</name>
        <dbReference type="ChEBI" id="CHEBI:29035"/>
        <label>2</label>
    </ligand>
</feature>
<dbReference type="InterPro" id="IPR043472">
    <property type="entry name" value="Macro_dom-like"/>
</dbReference>
<evidence type="ECO:0000256" key="3">
    <source>
        <dbReference type="ARBA" id="ARBA00009528"/>
    </source>
</evidence>
<evidence type="ECO:0000259" key="9">
    <source>
        <dbReference type="Pfam" id="PF00883"/>
    </source>
</evidence>
<proteinExistence type="inferred from homology"/>
<comment type="caution">
    <text evidence="11">The sequence shown here is derived from an EMBL/GenBank/DDBJ whole genome shotgun (WGS) entry which is preliminary data.</text>
</comment>
<evidence type="ECO:0000256" key="2">
    <source>
        <dbReference type="ARBA" id="ARBA00000967"/>
    </source>
</evidence>
<dbReference type="EMBL" id="ANHY01000008">
    <property type="protein sequence ID" value="EKV30480.1"/>
    <property type="molecule type" value="Genomic_DNA"/>
</dbReference>
<dbReference type="Gene3D" id="3.40.220.10">
    <property type="entry name" value="Leucine Aminopeptidase, subunit E, domain 1"/>
    <property type="match status" value="1"/>
</dbReference>
<dbReference type="PANTHER" id="PTHR11963">
    <property type="entry name" value="LEUCINE AMINOPEPTIDASE-RELATED"/>
    <property type="match status" value="1"/>
</dbReference>
<dbReference type="InterPro" id="IPR000819">
    <property type="entry name" value="Peptidase_M17_C"/>
</dbReference>
<dbReference type="Pfam" id="PF02789">
    <property type="entry name" value="Peptidase_M17_N"/>
    <property type="match status" value="1"/>
</dbReference>
<feature type="domain" description="Cytosol aminopeptidase" evidence="9">
    <location>
        <begin position="181"/>
        <end position="493"/>
    </location>
</feature>
<feature type="binding site" evidence="8">
    <location>
        <position position="346"/>
    </location>
    <ligand>
        <name>Mn(2+)</name>
        <dbReference type="ChEBI" id="CHEBI:29035"/>
        <label>1</label>
    </ligand>
</feature>
<keyword evidence="8" id="KW-0963">Cytoplasm</keyword>
<dbReference type="GO" id="GO:0006508">
    <property type="term" value="P:proteolysis"/>
    <property type="evidence" value="ECO:0007669"/>
    <property type="project" value="UniProtKB-KW"/>
</dbReference>
<comment type="cofactor">
    <cofactor evidence="8">
        <name>Mn(2+)</name>
        <dbReference type="ChEBI" id="CHEBI:29035"/>
    </cofactor>
    <text evidence="8">Binds 2 manganese ions per subunit.</text>
</comment>
<keyword evidence="4 8" id="KW-0031">Aminopeptidase</keyword>
<evidence type="ECO:0000256" key="6">
    <source>
        <dbReference type="ARBA" id="ARBA00022801"/>
    </source>
</evidence>
<keyword evidence="5 8" id="KW-0645">Protease</keyword>
<evidence type="ECO:0000256" key="7">
    <source>
        <dbReference type="ARBA" id="ARBA00023211"/>
    </source>
</evidence>
<feature type="active site" evidence="8">
    <location>
        <position position="274"/>
    </location>
</feature>
<evidence type="ECO:0000256" key="1">
    <source>
        <dbReference type="ARBA" id="ARBA00000135"/>
    </source>
</evidence>
<dbReference type="AlphaFoldDB" id="K9GWW5"/>
<dbReference type="InterPro" id="IPR023042">
    <property type="entry name" value="Peptidase_M17_leu_NH2_pept"/>
</dbReference>
<dbReference type="GO" id="GO:0070006">
    <property type="term" value="F:metalloaminopeptidase activity"/>
    <property type="evidence" value="ECO:0007669"/>
    <property type="project" value="InterPro"/>
</dbReference>
<dbReference type="Gene3D" id="3.40.630.10">
    <property type="entry name" value="Zn peptidases"/>
    <property type="match status" value="1"/>
</dbReference>
<reference evidence="11 12" key="1">
    <citation type="journal article" date="2013" name="Genome Announc.">
        <title>Draft Genome Sequence of an Alphaproteobacterium, Caenispirillum salinarum AK4(T), Isolated from a Solar Saltern.</title>
        <authorList>
            <person name="Khatri I."/>
            <person name="Singh A."/>
            <person name="Korpole S."/>
            <person name="Pinnaka A.K."/>
            <person name="Subramanian S."/>
        </authorList>
    </citation>
    <scope>NUCLEOTIDE SEQUENCE [LARGE SCALE GENOMIC DNA]</scope>
    <source>
        <strain evidence="11 12">AK4</strain>
    </source>
</reference>
<dbReference type="Pfam" id="PF00883">
    <property type="entry name" value="Peptidase_M17"/>
    <property type="match status" value="1"/>
</dbReference>
<accession>K9GWW5</accession>
<comment type="similarity">
    <text evidence="3 8">Belongs to the peptidase M17 family.</text>
</comment>
<protein>
    <recommendedName>
        <fullName evidence="8">Probable cytosol aminopeptidase</fullName>
        <ecNumber evidence="8">3.4.11.1</ecNumber>
    </recommendedName>
    <alternativeName>
        <fullName evidence="8">Leucine aminopeptidase</fullName>
        <shortName evidence="8">LAP</shortName>
        <ecNumber evidence="8">3.4.11.10</ecNumber>
    </alternativeName>
    <alternativeName>
        <fullName evidence="8">Leucyl aminopeptidase</fullName>
    </alternativeName>
</protein>
<keyword evidence="12" id="KW-1185">Reference proteome</keyword>
<keyword evidence="7 8" id="KW-0464">Manganese</keyword>
<feature type="active site" evidence="8">
    <location>
        <position position="348"/>
    </location>
</feature>
<dbReference type="InterPro" id="IPR011356">
    <property type="entry name" value="Leucine_aapep/pepB"/>
</dbReference>
<dbReference type="OrthoDB" id="7353610at2"/>
<comment type="function">
    <text evidence="8">Presumably involved in the processing and regular turnover of intracellular proteins. Catalyzes the removal of unsubstituted N-terminal amino acids from various peptides.</text>
</comment>
<dbReference type="RefSeq" id="WP_009540547.1">
    <property type="nucleotide sequence ID" value="NZ_ANHY01000008.1"/>
</dbReference>
<feature type="domain" description="Peptidase M17 leucyl aminopeptidase N-terminal" evidence="10">
    <location>
        <begin position="24"/>
        <end position="136"/>
    </location>
</feature>
<keyword evidence="6 8" id="KW-0378">Hydrolase</keyword>
<evidence type="ECO:0000313" key="12">
    <source>
        <dbReference type="Proteomes" id="UP000009881"/>
    </source>
</evidence>
<dbReference type="SUPFAM" id="SSF53187">
    <property type="entry name" value="Zn-dependent exopeptidases"/>
    <property type="match status" value="1"/>
</dbReference>
<evidence type="ECO:0000256" key="5">
    <source>
        <dbReference type="ARBA" id="ARBA00022670"/>
    </source>
</evidence>
<feature type="binding site" evidence="8">
    <location>
        <position position="267"/>
    </location>
    <ligand>
        <name>Mn(2+)</name>
        <dbReference type="ChEBI" id="CHEBI:29035"/>
        <label>1</label>
    </ligand>
</feature>
<dbReference type="GO" id="GO:0005737">
    <property type="term" value="C:cytoplasm"/>
    <property type="evidence" value="ECO:0007669"/>
    <property type="project" value="UniProtKB-SubCell"/>
</dbReference>
<evidence type="ECO:0000259" key="10">
    <source>
        <dbReference type="Pfam" id="PF02789"/>
    </source>
</evidence>
<dbReference type="GO" id="GO:0030145">
    <property type="term" value="F:manganese ion binding"/>
    <property type="evidence" value="ECO:0007669"/>
    <property type="project" value="UniProtKB-UniRule"/>
</dbReference>
<dbReference type="InterPro" id="IPR008283">
    <property type="entry name" value="Peptidase_M17_N"/>
</dbReference>
<organism evidence="11 12">
    <name type="scientific">Caenispirillum salinarum AK4</name>
    <dbReference type="NCBI Taxonomy" id="1238182"/>
    <lineage>
        <taxon>Bacteria</taxon>
        <taxon>Pseudomonadati</taxon>
        <taxon>Pseudomonadota</taxon>
        <taxon>Alphaproteobacteria</taxon>
        <taxon>Rhodospirillales</taxon>
        <taxon>Novispirillaceae</taxon>
        <taxon>Caenispirillum</taxon>
    </lineage>
</organism>
<dbReference type="EC" id="3.4.11.1" evidence="8"/>
<comment type="catalytic activity">
    <reaction evidence="2 8">
        <text>Release of an N-terminal amino acid, preferentially leucine, but not glutamic or aspartic acids.</text>
        <dbReference type="EC" id="3.4.11.10"/>
    </reaction>
</comment>
<dbReference type="PRINTS" id="PR00481">
    <property type="entry name" value="LAMNOPPTDASE"/>
</dbReference>
<dbReference type="HAMAP" id="MF_00181">
    <property type="entry name" value="Cytosol_peptidase_M17"/>
    <property type="match status" value="1"/>
</dbReference>
<feature type="binding site" evidence="8">
    <location>
        <position position="346"/>
    </location>
    <ligand>
        <name>Mn(2+)</name>
        <dbReference type="ChEBI" id="CHEBI:29035"/>
        <label>2</label>
    </ligand>
</feature>
<dbReference type="EC" id="3.4.11.10" evidence="8"/>
<comment type="catalytic activity">
    <reaction evidence="1 8">
        <text>Release of an N-terminal amino acid, Xaa-|-Yaa-, in which Xaa is preferably Leu, but may be other amino acids including Pro although not Arg or Lys, and Yaa may be Pro. Amino acid amides and methyl esters are also readily hydrolyzed, but rates on arylamides are exceedingly low.</text>
        <dbReference type="EC" id="3.4.11.1"/>
    </reaction>
</comment>
<feature type="binding site" evidence="8">
    <location>
        <position position="344"/>
    </location>
    <ligand>
        <name>Mn(2+)</name>
        <dbReference type="ChEBI" id="CHEBI:29035"/>
        <label>1</label>
    </ligand>
</feature>
<dbReference type="PANTHER" id="PTHR11963:SF23">
    <property type="entry name" value="CYTOSOL AMINOPEPTIDASE"/>
    <property type="match status" value="1"/>
</dbReference>
<dbReference type="STRING" id="1238182.C882_4439"/>
<dbReference type="CDD" id="cd00433">
    <property type="entry name" value="Peptidase_M17"/>
    <property type="match status" value="1"/>
</dbReference>
<feature type="binding site" evidence="8">
    <location>
        <position position="262"/>
    </location>
    <ligand>
        <name>Mn(2+)</name>
        <dbReference type="ChEBI" id="CHEBI:29035"/>
        <label>2</label>
    </ligand>
</feature>
<evidence type="ECO:0000256" key="8">
    <source>
        <dbReference type="HAMAP-Rule" id="MF_00181"/>
    </source>
</evidence>
<dbReference type="SUPFAM" id="SSF52949">
    <property type="entry name" value="Macro domain-like"/>
    <property type="match status" value="1"/>
</dbReference>
<evidence type="ECO:0000313" key="11">
    <source>
        <dbReference type="EMBL" id="EKV30480.1"/>
    </source>
</evidence>
<sequence>MFMGPAMLDVTFTSRPSAAEAALVVGVWEGGNQTATARGLDGDRLISRALTASPRFSGKEGQCVTVQAPAGMTANRLLLLGLGPFGDMDAHRARRLGAVVAAELLTSGEDTVAVALELEPDTAAAFGQGLALRAHRPTPWRTRTADEDRVTLAHAAIRVAATGAAEELWVRAKAEVEGVLLARDLGEAPGNILTPSAFVERARALEALGVTVEVVQGVEALRDAGCGLLAAVGQGAAQPPALLILRWRGTGGGQRPVGLVGKGITFDAGGLSLKPGAGMEHMKGDMGGAAAVLGAVHALASMQAACPVTAVLAIAENVPGAAATRPGDVVTARNGLTVEVIDTDAEGRLALADALATLAAEPADRRPGVVVDIATLTGTVVTALGRHYAGLYTPDDGLARALESAGGSVGEPVWRLPLTHARDEDLDSPIADIRQCAPVMRWLPDALHAARFLRRFPAPGQRWAHVDMAGVGRSDDDRPLGPAGATGWGVRLLTALVLDRHADAPQ</sequence>